<keyword evidence="3" id="KW-0479">Metal-binding</keyword>
<evidence type="ECO:0000256" key="2">
    <source>
        <dbReference type="ARBA" id="ARBA00022670"/>
    </source>
</evidence>
<feature type="domain" description="Peptidase M4" evidence="8">
    <location>
        <begin position="93"/>
        <end position="176"/>
    </location>
</feature>
<dbReference type="Gene3D" id="1.10.390.10">
    <property type="entry name" value="Neutral Protease Domain 2"/>
    <property type="match status" value="1"/>
</dbReference>
<evidence type="ECO:0000256" key="3">
    <source>
        <dbReference type="ARBA" id="ARBA00022723"/>
    </source>
</evidence>
<dbReference type="InterPro" id="IPR023612">
    <property type="entry name" value="Peptidase_M4"/>
</dbReference>
<dbReference type="PANTHER" id="PTHR43579">
    <property type="match status" value="1"/>
</dbReference>
<evidence type="ECO:0000259" key="9">
    <source>
        <dbReference type="Pfam" id="PF02868"/>
    </source>
</evidence>
<evidence type="ECO:0000256" key="6">
    <source>
        <dbReference type="ARBA" id="ARBA00023049"/>
    </source>
</evidence>
<dbReference type="EC" id="3.4.24.-" evidence="7"/>
<comment type="similarity">
    <text evidence="1 7">Belongs to the peptidase M4 family.</text>
</comment>
<dbReference type="InterPro" id="IPR001570">
    <property type="entry name" value="Peptidase_M4_C_domain"/>
</dbReference>
<evidence type="ECO:0000313" key="11">
    <source>
        <dbReference type="Proteomes" id="UP001602245"/>
    </source>
</evidence>
<dbReference type="SUPFAM" id="SSF55486">
    <property type="entry name" value="Metalloproteases ('zincins'), catalytic domain"/>
    <property type="match status" value="1"/>
</dbReference>
<dbReference type="EMBL" id="JBIAZU010000008">
    <property type="protein sequence ID" value="MFF5295833.1"/>
    <property type="molecule type" value="Genomic_DNA"/>
</dbReference>
<evidence type="ECO:0000313" key="10">
    <source>
        <dbReference type="EMBL" id="MFF5295833.1"/>
    </source>
</evidence>
<dbReference type="InterPro" id="IPR052759">
    <property type="entry name" value="Metalloprotease_M4"/>
</dbReference>
<keyword evidence="4 7" id="KW-0378">Hydrolase</keyword>
<accession>A0ABW6WS24</accession>
<dbReference type="PANTHER" id="PTHR43579:SF1">
    <property type="entry name" value="NEUTRAL METALLOPROTEINASE"/>
    <property type="match status" value="1"/>
</dbReference>
<dbReference type="PRINTS" id="PR00730">
    <property type="entry name" value="THERMOLYSIN"/>
</dbReference>
<dbReference type="RefSeq" id="WP_040433759.1">
    <property type="nucleotide sequence ID" value="NZ_JBIAZU010000008.1"/>
</dbReference>
<organism evidence="10 11">
    <name type="scientific">Paractinoplanes globisporus</name>
    <dbReference type="NCBI Taxonomy" id="113565"/>
    <lineage>
        <taxon>Bacteria</taxon>
        <taxon>Bacillati</taxon>
        <taxon>Actinomycetota</taxon>
        <taxon>Actinomycetes</taxon>
        <taxon>Micromonosporales</taxon>
        <taxon>Micromonosporaceae</taxon>
        <taxon>Paractinoplanes</taxon>
    </lineage>
</organism>
<evidence type="ECO:0000259" key="8">
    <source>
        <dbReference type="Pfam" id="PF01447"/>
    </source>
</evidence>
<dbReference type="GO" id="GO:0016787">
    <property type="term" value="F:hydrolase activity"/>
    <property type="evidence" value="ECO:0007669"/>
    <property type="project" value="UniProtKB-KW"/>
</dbReference>
<comment type="cofactor">
    <cofactor evidence="7">
        <name>Zn(2+)</name>
        <dbReference type="ChEBI" id="CHEBI:29105"/>
    </cofactor>
</comment>
<keyword evidence="7" id="KW-0964">Secreted</keyword>
<dbReference type="Gene3D" id="3.10.170.10">
    <property type="match status" value="1"/>
</dbReference>
<evidence type="ECO:0000256" key="4">
    <source>
        <dbReference type="ARBA" id="ARBA00022801"/>
    </source>
</evidence>
<dbReference type="InterPro" id="IPR013856">
    <property type="entry name" value="Peptidase_M4_domain"/>
</dbReference>
<keyword evidence="5 7" id="KW-0862">Zinc</keyword>
<comment type="function">
    <text evidence="7">Extracellular zinc metalloprotease.</text>
</comment>
<dbReference type="InterPro" id="IPR027268">
    <property type="entry name" value="Peptidase_M4/M1_CTD_sf"/>
</dbReference>
<name>A0ABW6WS24_9ACTN</name>
<sequence length="343" mass="37001">MAGPVCFYVPAHIIDHIAKNARQLGIDPEPAQRTAIASQAARQTRRAAAPANLTAALTPPRPGKGDRQIFDDGHQWNTGVTLVRGEGDAAVGQANANAAYDGLGATRDFYRDVFGRDSIDNAGLTLLGNVNFGVQYDNAFWDGTQMVFGNGDEVIFTDFTKDVDVCAHELTHGVTQYTAGLIYTDQPGAMNEAFSDIFGSCVDQAVHKVDAGEHNWLIGEEVMAEQLYGEAIRSMSHPGTAYDNPILGKDPQAADMSGYVPGGDPHVNSGIINRAFYLTAIELGTVPAARIWFNTLLNLWPNAQFIDCAYVCAEQARILARDGKVGRNAPQTVRSAFREVGIK</sequence>
<evidence type="ECO:0000256" key="5">
    <source>
        <dbReference type="ARBA" id="ARBA00022833"/>
    </source>
</evidence>
<comment type="caution">
    <text evidence="10">The sequence shown here is derived from an EMBL/GenBank/DDBJ whole genome shotgun (WGS) entry which is preliminary data.</text>
</comment>
<dbReference type="CDD" id="cd09597">
    <property type="entry name" value="M4_TLP"/>
    <property type="match status" value="1"/>
</dbReference>
<comment type="subcellular location">
    <subcellularLocation>
        <location evidence="7">Secreted</location>
    </subcellularLocation>
</comment>
<evidence type="ECO:0000256" key="1">
    <source>
        <dbReference type="ARBA" id="ARBA00009388"/>
    </source>
</evidence>
<protein>
    <recommendedName>
        <fullName evidence="7">Neutral metalloproteinase</fullName>
        <ecNumber evidence="7">3.4.24.-</ecNumber>
    </recommendedName>
</protein>
<dbReference type="Pfam" id="PF02868">
    <property type="entry name" value="Peptidase_M4_C"/>
    <property type="match status" value="1"/>
</dbReference>
<dbReference type="Proteomes" id="UP001602245">
    <property type="component" value="Unassembled WGS sequence"/>
</dbReference>
<dbReference type="Pfam" id="PF01447">
    <property type="entry name" value="Peptidase_M4"/>
    <property type="match status" value="1"/>
</dbReference>
<reference evidence="10 11" key="1">
    <citation type="submission" date="2024-10" db="EMBL/GenBank/DDBJ databases">
        <title>The Natural Products Discovery Center: Release of the First 8490 Sequenced Strains for Exploring Actinobacteria Biosynthetic Diversity.</title>
        <authorList>
            <person name="Kalkreuter E."/>
            <person name="Kautsar S.A."/>
            <person name="Yang D."/>
            <person name="Bader C.D."/>
            <person name="Teijaro C.N."/>
            <person name="Fluegel L."/>
            <person name="Davis C.M."/>
            <person name="Simpson J.R."/>
            <person name="Lauterbach L."/>
            <person name="Steele A.D."/>
            <person name="Gui C."/>
            <person name="Meng S."/>
            <person name="Li G."/>
            <person name="Viehrig K."/>
            <person name="Ye F."/>
            <person name="Su P."/>
            <person name="Kiefer A.F."/>
            <person name="Nichols A."/>
            <person name="Cepeda A.J."/>
            <person name="Yan W."/>
            <person name="Fan B."/>
            <person name="Jiang Y."/>
            <person name="Adhikari A."/>
            <person name="Zheng C.-J."/>
            <person name="Schuster L."/>
            <person name="Cowan T.M."/>
            <person name="Smanski M.J."/>
            <person name="Chevrette M.G."/>
            <person name="De Carvalho L.P.S."/>
            <person name="Shen B."/>
        </authorList>
    </citation>
    <scope>NUCLEOTIDE SEQUENCE [LARGE SCALE GENOMIC DNA]</scope>
    <source>
        <strain evidence="10 11">NPDC000087</strain>
    </source>
</reference>
<keyword evidence="11" id="KW-1185">Reference proteome</keyword>
<proteinExistence type="inferred from homology"/>
<gene>
    <name evidence="10" type="ORF">ACFY35_40915</name>
</gene>
<feature type="domain" description="Peptidase M4 C-terminal" evidence="9">
    <location>
        <begin position="179"/>
        <end position="342"/>
    </location>
</feature>
<evidence type="ECO:0000256" key="7">
    <source>
        <dbReference type="RuleBase" id="RU366073"/>
    </source>
</evidence>
<keyword evidence="2 7" id="KW-0645">Protease</keyword>
<keyword evidence="6 7" id="KW-0482">Metalloprotease</keyword>